<dbReference type="PANTHER" id="PTHR45913:SF22">
    <property type="entry name" value="SCAN BOX DOMAIN-CONTAINING PROTEIN"/>
    <property type="match status" value="1"/>
</dbReference>
<evidence type="ECO:0000313" key="1">
    <source>
        <dbReference type="EMBL" id="CAF2922980.1"/>
    </source>
</evidence>
<organism evidence="1 2">
    <name type="scientific">Lepeophtheirus salmonis</name>
    <name type="common">Salmon louse</name>
    <name type="synonym">Caligus salmonis</name>
    <dbReference type="NCBI Taxonomy" id="72036"/>
    <lineage>
        <taxon>Eukaryota</taxon>
        <taxon>Metazoa</taxon>
        <taxon>Ecdysozoa</taxon>
        <taxon>Arthropoda</taxon>
        <taxon>Crustacea</taxon>
        <taxon>Multicrustacea</taxon>
        <taxon>Hexanauplia</taxon>
        <taxon>Copepoda</taxon>
        <taxon>Siphonostomatoida</taxon>
        <taxon>Caligidae</taxon>
        <taxon>Lepeophtheirus</taxon>
    </lineage>
</organism>
<dbReference type="Proteomes" id="UP000675881">
    <property type="component" value="Chromosome 4"/>
</dbReference>
<protein>
    <submittedName>
        <fullName evidence="1">(salmon louse) hypothetical protein</fullName>
    </submittedName>
</protein>
<dbReference type="EMBL" id="HG994583">
    <property type="protein sequence ID" value="CAF2922980.1"/>
    <property type="molecule type" value="Genomic_DNA"/>
</dbReference>
<reference evidence="1" key="1">
    <citation type="submission" date="2021-02" db="EMBL/GenBank/DDBJ databases">
        <authorList>
            <person name="Bekaert M."/>
        </authorList>
    </citation>
    <scope>NUCLEOTIDE SEQUENCE</scope>
    <source>
        <strain evidence="1">IoA-00</strain>
    </source>
</reference>
<accession>A0A7R8CT41</accession>
<dbReference type="AlphaFoldDB" id="A0A7R8CT41"/>
<sequence length="186" mass="21383">MLSKGKGLKIFFELRGELQIFIYSQNASECESLFTDEFTLCKLAYMVDIFAIFNSIHTGLQTKDNTKISLSESISSFKMKLELRINKINQKKLYMFPTLAQLVEEAGNEIDIEDLYGLIQEHLKNLTVHIRKYFTINPFNASVSDVSEAAEEEFIDIKNSFEGKSWFGLVNCNYKIFGEKISKNSQ</sequence>
<keyword evidence="2" id="KW-1185">Reference proteome</keyword>
<dbReference type="PANTHER" id="PTHR45913">
    <property type="entry name" value="EPM2A-INTERACTING PROTEIN 1"/>
    <property type="match status" value="1"/>
</dbReference>
<evidence type="ECO:0000313" key="2">
    <source>
        <dbReference type="Proteomes" id="UP000675881"/>
    </source>
</evidence>
<proteinExistence type="predicted"/>
<name>A0A7R8CT41_LEPSM</name>
<gene>
    <name evidence="1" type="ORF">LSAA_8610</name>
</gene>